<accession>A0A0V8HPW6</accession>
<evidence type="ECO:0000313" key="2">
    <source>
        <dbReference type="Proteomes" id="UP000181997"/>
    </source>
</evidence>
<dbReference type="EMBL" id="FMAU01000001">
    <property type="protein sequence ID" value="SCB77446.1"/>
    <property type="molecule type" value="Genomic_DNA"/>
</dbReference>
<dbReference type="Pfam" id="PF11213">
    <property type="entry name" value="DUF3006"/>
    <property type="match status" value="1"/>
</dbReference>
<reference evidence="2" key="1">
    <citation type="submission" date="2016-08" db="EMBL/GenBank/DDBJ databases">
        <authorList>
            <person name="Varghese N."/>
            <person name="Submissions Spin"/>
        </authorList>
    </citation>
    <scope>NUCLEOTIDE SEQUENCE [LARGE SCALE GENOMIC DNA]</scope>
    <source>
        <strain evidence="2">SGD-1123</strain>
    </source>
</reference>
<dbReference type="RefSeq" id="WP_058297316.1">
    <property type="nucleotide sequence ID" value="NZ_FMAU01000001.1"/>
</dbReference>
<sequence>MKCLKYTLDRFEGDKAVLLIKGDETVEEIISKKSILHTKEGNIYEKCFSNDYKVFKVHYLEKETINTRKRSLEILNRIKEK</sequence>
<evidence type="ECO:0000313" key="1">
    <source>
        <dbReference type="EMBL" id="SCB77446.1"/>
    </source>
</evidence>
<dbReference type="AlphaFoldDB" id="A0A0V8HPW6"/>
<protein>
    <recommendedName>
        <fullName evidence="3">DUF3006 domain-containing protein</fullName>
    </recommendedName>
</protein>
<dbReference type="OrthoDB" id="2452890at2"/>
<evidence type="ECO:0008006" key="3">
    <source>
        <dbReference type="Google" id="ProtNLM"/>
    </source>
</evidence>
<organism evidence="1 2">
    <name type="scientific">[Bacillus] enclensis</name>
    <dbReference type="NCBI Taxonomy" id="1402860"/>
    <lineage>
        <taxon>Bacteria</taxon>
        <taxon>Bacillati</taxon>
        <taxon>Bacillota</taxon>
        <taxon>Bacilli</taxon>
        <taxon>Bacillales</taxon>
        <taxon>Bacillaceae</taxon>
        <taxon>Rossellomorea</taxon>
    </lineage>
</organism>
<proteinExistence type="predicted"/>
<name>A0A0V8HPW6_9BACI</name>
<keyword evidence="2" id="KW-1185">Reference proteome</keyword>
<dbReference type="InterPro" id="IPR021377">
    <property type="entry name" value="DUF3006"/>
</dbReference>
<gene>
    <name evidence="1" type="ORF">GA0061094_0420</name>
</gene>
<dbReference type="Proteomes" id="UP000181997">
    <property type="component" value="Unassembled WGS sequence"/>
</dbReference>